<dbReference type="EnsemblMetazoa" id="XM_038200000.1">
    <property type="protein sequence ID" value="XP_038055928.1"/>
    <property type="gene ID" value="LOC119727920"/>
</dbReference>
<reference evidence="2" key="1">
    <citation type="submission" date="2022-11" db="UniProtKB">
        <authorList>
            <consortium name="EnsemblMetazoa"/>
        </authorList>
    </citation>
    <scope>IDENTIFICATION</scope>
</reference>
<evidence type="ECO:0000313" key="3">
    <source>
        <dbReference type="Proteomes" id="UP000887568"/>
    </source>
</evidence>
<protein>
    <submittedName>
        <fullName evidence="2">Uncharacterized protein</fullName>
    </submittedName>
</protein>
<name>A0A913ZW95_PATMI</name>
<dbReference type="OMA" id="MAIMRRH"/>
<keyword evidence="1" id="KW-0175">Coiled coil</keyword>
<dbReference type="OrthoDB" id="10032694at2759"/>
<feature type="coiled-coil region" evidence="1">
    <location>
        <begin position="286"/>
        <end position="320"/>
    </location>
</feature>
<sequence length="572" mass="65494">MIPSERAIRKQQKQLLKDNLIGQKIKLLFNSDKADGMNGYEIREVPFVFVKDVPAMILDYLDRFERQGTLTWHNGIIPKDEVWIKIGGDKGGDSFKMDFQVVNVAHPNSLQNTVVFSCFEATDSMANIERALPPILEQISGLTSAKWCERSIRVFCFGDYELLNKMYGLCGCNARYCCIYCLASKTDMQQPLHERGKCQPRTLKSIREHHQLFLQDGARRPRAKDISFSVVNRPLIPVEIDHVVLPTLHISLGVFKKLYDLFERDCHDLDLELFHLRVKAQDNSDLTNFDDQVANEIERLRRIQEQLHDKRSALESAEEDLPLYVLQNEMEEIDDRFRDAASIAFKLRNDIQNLEKEAETSQLSYATGPVASSLDKVLHTFKVQRQAYHGKAFVGNHVHKCCEPKVIEALTKTPSKVIEKHLTDNMPLAALDRLRRKAATIQEKFEDIFLKFADVHKGINHTHAVTDSDIHCIDVTIQALLSSYRGLFPSQNVTPKLHLLEDHAVDQLRHFRAGFGLLNEQGGELIHCDFNRIGRVVHGMKDDVERLMAIMRRHHISTTPEVSNSKIGINEQ</sequence>
<dbReference type="PANTHER" id="PTHR31424">
    <property type="entry name" value="PROTEIN CBG23806"/>
    <property type="match status" value="1"/>
</dbReference>
<evidence type="ECO:0000256" key="1">
    <source>
        <dbReference type="SAM" id="Coils"/>
    </source>
</evidence>
<dbReference type="RefSeq" id="XP_038055928.1">
    <property type="nucleotide sequence ID" value="XM_038200000.1"/>
</dbReference>
<organism evidence="2 3">
    <name type="scientific">Patiria miniata</name>
    <name type="common">Bat star</name>
    <name type="synonym">Asterina miniata</name>
    <dbReference type="NCBI Taxonomy" id="46514"/>
    <lineage>
        <taxon>Eukaryota</taxon>
        <taxon>Metazoa</taxon>
        <taxon>Echinodermata</taxon>
        <taxon>Eleutherozoa</taxon>
        <taxon>Asterozoa</taxon>
        <taxon>Asteroidea</taxon>
        <taxon>Valvatacea</taxon>
        <taxon>Valvatida</taxon>
        <taxon>Asterinidae</taxon>
        <taxon>Patiria</taxon>
    </lineage>
</organism>
<keyword evidence="3" id="KW-1185">Reference proteome</keyword>
<dbReference type="Proteomes" id="UP000887568">
    <property type="component" value="Unplaced"/>
</dbReference>
<accession>A0A913ZW95</accession>
<dbReference type="Pfam" id="PF06918">
    <property type="entry name" value="DUF1280"/>
    <property type="match status" value="1"/>
</dbReference>
<dbReference type="InterPro" id="IPR009689">
    <property type="entry name" value="DUF1280"/>
</dbReference>
<proteinExistence type="predicted"/>
<dbReference type="GeneID" id="119727920"/>
<dbReference type="AlphaFoldDB" id="A0A913ZW95"/>
<evidence type="ECO:0000313" key="2">
    <source>
        <dbReference type="EnsemblMetazoa" id="XP_038055928.1"/>
    </source>
</evidence>